<evidence type="ECO:0000313" key="4">
    <source>
        <dbReference type="RefSeq" id="XP_011385696.1"/>
    </source>
</evidence>
<feature type="domain" description="F-box" evidence="2">
    <location>
        <begin position="114"/>
        <end position="160"/>
    </location>
</feature>
<gene>
    <name evidence="4" type="primary">LOC105311412</name>
</gene>
<dbReference type="AlphaFoldDB" id="A0A6P3RS99"/>
<evidence type="ECO:0000256" key="1">
    <source>
        <dbReference type="SAM" id="MobiDB-lite"/>
    </source>
</evidence>
<dbReference type="GeneID" id="105311412"/>
<evidence type="ECO:0000313" key="3">
    <source>
        <dbReference type="Proteomes" id="UP000515202"/>
    </source>
</evidence>
<dbReference type="KEGG" id="pvp:105311412"/>
<dbReference type="PROSITE" id="PS50181">
    <property type="entry name" value="FBOX"/>
    <property type="match status" value="1"/>
</dbReference>
<organism evidence="3 4">
    <name type="scientific">Pteropus vampyrus</name>
    <name type="common">Large flying fox</name>
    <dbReference type="NCBI Taxonomy" id="132908"/>
    <lineage>
        <taxon>Eukaryota</taxon>
        <taxon>Metazoa</taxon>
        <taxon>Chordata</taxon>
        <taxon>Craniata</taxon>
        <taxon>Vertebrata</taxon>
        <taxon>Euteleostomi</taxon>
        <taxon>Mammalia</taxon>
        <taxon>Eutheria</taxon>
        <taxon>Laurasiatheria</taxon>
        <taxon>Chiroptera</taxon>
        <taxon>Yinpterochiroptera</taxon>
        <taxon>Pteropodoidea</taxon>
        <taxon>Pteropodidae</taxon>
        <taxon>Pteropodinae</taxon>
        <taxon>Pteropus</taxon>
    </lineage>
</organism>
<name>A0A6P3RS99_PTEVA</name>
<accession>A0A6P3RS99</accession>
<dbReference type="Gene3D" id="1.20.1280.50">
    <property type="match status" value="1"/>
</dbReference>
<dbReference type="OrthoDB" id="3219396at2759"/>
<dbReference type="SUPFAM" id="SSF81383">
    <property type="entry name" value="F-box domain"/>
    <property type="match status" value="1"/>
</dbReference>
<dbReference type="CDD" id="cd22106">
    <property type="entry name" value="F-box_FBXO36"/>
    <property type="match status" value="1"/>
</dbReference>
<dbReference type="InterPro" id="IPR001810">
    <property type="entry name" value="F-box_dom"/>
</dbReference>
<sequence>MSISQMLGRPCSFGRQKTQVEAGLPGDPGSVGRWQPLLSLPSLFPSNCYLEVMDGFPPPGTRNSPPQRGEETPRRLPAEQAAAWQVWGCSTGQMQKVFGKEVLDYSLNLGQGKLDLLVRMPDNIILQIFSFLDMDDIEQLSKTCKKFQKMCSNEEFWEKFGALQDKHPFDAKKIGITTYKKLLALHQNAAQQKLTQRRQTAFY</sequence>
<dbReference type="Pfam" id="PF12937">
    <property type="entry name" value="F-box-like"/>
    <property type="match status" value="1"/>
</dbReference>
<proteinExistence type="predicted"/>
<dbReference type="InterPro" id="IPR036047">
    <property type="entry name" value="F-box-like_dom_sf"/>
</dbReference>
<evidence type="ECO:0000259" key="2">
    <source>
        <dbReference type="PROSITE" id="PS50181"/>
    </source>
</evidence>
<dbReference type="RefSeq" id="XP_011385696.1">
    <property type="nucleotide sequence ID" value="XM_011387394.2"/>
</dbReference>
<dbReference type="SMART" id="SM00256">
    <property type="entry name" value="FBOX"/>
    <property type="match status" value="1"/>
</dbReference>
<keyword evidence="3" id="KW-1185">Reference proteome</keyword>
<protein>
    <submittedName>
        <fullName evidence="4">F-box only protein 36-like isoform X1</fullName>
    </submittedName>
</protein>
<feature type="region of interest" description="Disordered" evidence="1">
    <location>
        <begin position="55"/>
        <end position="77"/>
    </location>
</feature>
<feature type="compositionally biased region" description="Basic and acidic residues" evidence="1">
    <location>
        <begin position="68"/>
        <end position="77"/>
    </location>
</feature>
<dbReference type="Proteomes" id="UP000515202">
    <property type="component" value="Unplaced"/>
</dbReference>
<reference evidence="4" key="1">
    <citation type="submission" date="2025-08" db="UniProtKB">
        <authorList>
            <consortium name="RefSeq"/>
        </authorList>
    </citation>
    <scope>IDENTIFICATION</scope>
    <source>
        <tissue evidence="4">Kidney</tissue>
    </source>
</reference>